<evidence type="ECO:0000256" key="2">
    <source>
        <dbReference type="ARBA" id="ARBA00008055"/>
    </source>
</evidence>
<dbReference type="SUPFAM" id="SSF51569">
    <property type="entry name" value="Aldolase"/>
    <property type="match status" value="1"/>
</dbReference>
<keyword evidence="5 9" id="KW-0456">Lyase</keyword>
<dbReference type="OrthoDB" id="1530at2759"/>
<dbReference type="InterPro" id="IPR001731">
    <property type="entry name" value="ALAD"/>
</dbReference>
<keyword evidence="3" id="KW-0350">Heme biosynthesis</keyword>
<dbReference type="EMBL" id="BDRX01000099">
    <property type="protein sequence ID" value="GBF97421.1"/>
    <property type="molecule type" value="Genomic_DNA"/>
</dbReference>
<dbReference type="Proteomes" id="UP000247498">
    <property type="component" value="Unassembled WGS sequence"/>
</dbReference>
<comment type="caution">
    <text evidence="11">The sequence shown here is derived from an EMBL/GenBank/DDBJ whole genome shotgun (WGS) entry which is preliminary data.</text>
</comment>
<comment type="function">
    <text evidence="7">Catalyzes an early step in the biosynthesis of tetrapyrroles. Binds two molecules of 5-aminolevulinate per subunit, each at a distinct site, and catalyzes their condensation to form porphobilinogen.</text>
</comment>
<comment type="similarity">
    <text evidence="2">Belongs to the ALAD family.</text>
</comment>
<dbReference type="STRING" id="307507.A0A2V0PC32"/>
<dbReference type="SMART" id="SM01004">
    <property type="entry name" value="ALAD"/>
    <property type="match status" value="1"/>
</dbReference>
<dbReference type="InterPro" id="IPR030656">
    <property type="entry name" value="ALAD_AS"/>
</dbReference>
<evidence type="ECO:0000256" key="5">
    <source>
        <dbReference type="ARBA" id="ARBA00023239"/>
    </source>
</evidence>
<dbReference type="PANTHER" id="PTHR11458">
    <property type="entry name" value="DELTA-AMINOLEVULINIC ACID DEHYDRATASE"/>
    <property type="match status" value="1"/>
</dbReference>
<evidence type="ECO:0000256" key="4">
    <source>
        <dbReference type="ARBA" id="ARBA00023171"/>
    </source>
</evidence>
<dbReference type="Pfam" id="PF00490">
    <property type="entry name" value="ALAD"/>
    <property type="match status" value="1"/>
</dbReference>
<protein>
    <recommendedName>
        <fullName evidence="9">Delta-aminolevulinic acid dehydratase</fullName>
        <ecNumber evidence="9">4.2.1.24</ecNumber>
    </recommendedName>
</protein>
<organism evidence="11 12">
    <name type="scientific">Raphidocelis subcapitata</name>
    <dbReference type="NCBI Taxonomy" id="307507"/>
    <lineage>
        <taxon>Eukaryota</taxon>
        <taxon>Viridiplantae</taxon>
        <taxon>Chlorophyta</taxon>
        <taxon>core chlorophytes</taxon>
        <taxon>Chlorophyceae</taxon>
        <taxon>CS clade</taxon>
        <taxon>Sphaeropleales</taxon>
        <taxon>Selenastraceae</taxon>
        <taxon>Raphidocelis</taxon>
    </lineage>
</organism>
<dbReference type="InterPro" id="IPR013785">
    <property type="entry name" value="Aldolase_TIM"/>
</dbReference>
<evidence type="ECO:0000313" key="12">
    <source>
        <dbReference type="Proteomes" id="UP000247498"/>
    </source>
</evidence>
<evidence type="ECO:0000256" key="3">
    <source>
        <dbReference type="ARBA" id="ARBA00023133"/>
    </source>
</evidence>
<comment type="subunit">
    <text evidence="9">Homooctamer.</text>
</comment>
<dbReference type="GO" id="GO:0008270">
    <property type="term" value="F:zinc ion binding"/>
    <property type="evidence" value="ECO:0007669"/>
    <property type="project" value="TreeGrafter"/>
</dbReference>
<feature type="region of interest" description="Disordered" evidence="10">
    <location>
        <begin position="31"/>
        <end position="74"/>
    </location>
</feature>
<name>A0A2V0PC32_9CHLO</name>
<dbReference type="GO" id="GO:0015995">
    <property type="term" value="P:chlorophyll biosynthetic process"/>
    <property type="evidence" value="ECO:0007669"/>
    <property type="project" value="UniProtKB-KW"/>
</dbReference>
<comment type="pathway">
    <text evidence="1">Porphyrin-containing compound metabolism; protoporphyrin-IX biosynthesis; coproporphyrinogen-III from 5-aminolevulinate: step 1/4.</text>
</comment>
<evidence type="ECO:0000256" key="1">
    <source>
        <dbReference type="ARBA" id="ARBA00004694"/>
    </source>
</evidence>
<dbReference type="GO" id="GO:0004655">
    <property type="term" value="F:porphobilinogen synthase activity"/>
    <property type="evidence" value="ECO:0007669"/>
    <property type="project" value="UniProtKB-EC"/>
</dbReference>
<dbReference type="PANTHER" id="PTHR11458:SF0">
    <property type="entry name" value="DELTA-AMINOLEVULINIC ACID DEHYDRATASE"/>
    <property type="match status" value="1"/>
</dbReference>
<dbReference type="GO" id="GO:0006782">
    <property type="term" value="P:protoporphyrinogen IX biosynthetic process"/>
    <property type="evidence" value="ECO:0007669"/>
    <property type="project" value="UniProtKB-UniPathway"/>
</dbReference>
<reference evidence="11 12" key="1">
    <citation type="journal article" date="2018" name="Sci. Rep.">
        <title>Raphidocelis subcapitata (=Pseudokirchneriella subcapitata) provides an insight into genome evolution and environmental adaptations in the Sphaeropleales.</title>
        <authorList>
            <person name="Suzuki S."/>
            <person name="Yamaguchi H."/>
            <person name="Nakajima N."/>
            <person name="Kawachi M."/>
        </authorList>
    </citation>
    <scope>NUCLEOTIDE SEQUENCE [LARGE SCALE GENOMIC DNA]</scope>
    <source>
        <strain evidence="11 12">NIES-35</strain>
    </source>
</reference>
<dbReference type="UniPathway" id="UPA00251">
    <property type="reaction ID" value="UER00318"/>
</dbReference>
<evidence type="ECO:0000256" key="6">
    <source>
        <dbReference type="ARBA" id="ARBA00023244"/>
    </source>
</evidence>
<comment type="catalytic activity">
    <reaction evidence="8 9">
        <text>2 5-aminolevulinate = porphobilinogen + 2 H2O + H(+)</text>
        <dbReference type="Rhea" id="RHEA:24064"/>
        <dbReference type="ChEBI" id="CHEBI:15377"/>
        <dbReference type="ChEBI" id="CHEBI:15378"/>
        <dbReference type="ChEBI" id="CHEBI:58126"/>
        <dbReference type="ChEBI" id="CHEBI:356416"/>
        <dbReference type="EC" id="4.2.1.24"/>
    </reaction>
</comment>
<evidence type="ECO:0000256" key="10">
    <source>
        <dbReference type="SAM" id="MobiDB-lite"/>
    </source>
</evidence>
<evidence type="ECO:0000313" key="11">
    <source>
        <dbReference type="EMBL" id="GBF97421.1"/>
    </source>
</evidence>
<evidence type="ECO:0000256" key="7">
    <source>
        <dbReference type="ARBA" id="ARBA00025628"/>
    </source>
</evidence>
<dbReference type="EC" id="4.2.1.24" evidence="9"/>
<dbReference type="GO" id="GO:0005829">
    <property type="term" value="C:cytosol"/>
    <property type="evidence" value="ECO:0007669"/>
    <property type="project" value="TreeGrafter"/>
</dbReference>
<dbReference type="FunCoup" id="A0A2V0PC32">
    <property type="interactions" value="1767"/>
</dbReference>
<gene>
    <name evidence="11" type="ORF">Rsub_09587</name>
</gene>
<dbReference type="Gene3D" id="3.20.20.70">
    <property type="entry name" value="Aldolase class I"/>
    <property type="match status" value="1"/>
</dbReference>
<evidence type="ECO:0000256" key="8">
    <source>
        <dbReference type="ARBA" id="ARBA00047651"/>
    </source>
</evidence>
<dbReference type="InParanoid" id="A0A2V0PC32"/>
<keyword evidence="12" id="KW-1185">Reference proteome</keyword>
<proteinExistence type="inferred from homology"/>
<keyword evidence="4" id="KW-0149">Chlorophyll biosynthesis</keyword>
<sequence length="272" mass="29207">MQALASSRAGVAAATTPRRGVATRAVDIHTPPAVVNGSTGRSKPGVPEGTPVVSPLALPSRPRRNRRSETFRSATRETWLSPRWGCGQGGGAAVGRSGRTRGGDMMDGRVAAIRAALDGEGFTDVSIMAYTAKYASAFYGPFRDALASAPKPGQAHRRIPPNKKEYQMDPANYREALREAALDELEGADIMMVKPGMPYLDVVRALRDASSLPISVYHVSGEYAMLKAAAERGWLNERDAALEALMSFRRAGADIILTYYSVQAAKWLAGEK</sequence>
<dbReference type="AlphaFoldDB" id="A0A2V0PC32"/>
<evidence type="ECO:0000256" key="9">
    <source>
        <dbReference type="RuleBase" id="RU000515"/>
    </source>
</evidence>
<accession>A0A2V0PC32</accession>
<dbReference type="PROSITE" id="PS00169">
    <property type="entry name" value="D_ALA_DEHYDRATASE"/>
    <property type="match status" value="1"/>
</dbReference>
<keyword evidence="6 9" id="KW-0627">Porphyrin biosynthesis</keyword>